<dbReference type="Gene3D" id="3.40.50.300">
    <property type="entry name" value="P-loop containing nucleotide triphosphate hydrolases"/>
    <property type="match status" value="1"/>
</dbReference>
<name>N9VEN0_9BACT</name>
<proteinExistence type="predicted"/>
<gene>
    <name evidence="1" type="ORF">MBVG_1820</name>
</gene>
<evidence type="ECO:0008006" key="3">
    <source>
        <dbReference type="Google" id="ProtNLM"/>
    </source>
</evidence>
<dbReference type="STRING" id="1188235.MBVG_1820"/>
<reference evidence="1 2" key="1">
    <citation type="journal article" date="2013" name="Genome Announc.">
        <title>Draft Genome Sequences of Mycoplasma alkalescens, Mycoplasma arginini, and Mycoplasma bovigenitalium, Three Species with Equivocal Pathogenic Status for Cattle.</title>
        <authorList>
            <person name="Manso-Silvan L."/>
            <person name="Tardy F."/>
            <person name="Baranowski E."/>
            <person name="Barre A."/>
            <person name="Blanchard A."/>
            <person name="Breton M."/>
            <person name="Couture C."/>
            <person name="Citti C."/>
            <person name="Dordet-Frisoni E."/>
            <person name="Dupuy V."/>
            <person name="Gaurivaud P."/>
            <person name="Jacob D."/>
            <person name="Lemaitre C."/>
            <person name="Nikolski M."/>
            <person name="Nouvel L.X."/>
            <person name="Poumarat F."/>
            <person name="Thebault P."/>
            <person name="Theil S."/>
            <person name="Thiaucourt F."/>
            <person name="Sirand-Pugnet P."/>
        </authorList>
    </citation>
    <scope>NUCLEOTIDE SEQUENCE [LARGE SCALE GENOMIC DNA]</scope>
    <source>
        <strain evidence="1 2">51080</strain>
    </source>
</reference>
<sequence>MAKNKNIFSLEQYFKNNNTSYSEISNLTLHRNSANAFLVLDEESEFANGEIKKIIESNDAIKTLNYFNENSELIQIVNHKEILDLISFFNLNSVNLKFDTIPLASEYNRIVDNYFASKKKIDFLTSLFEENQYKIQSLLLKLLKENTNEIYGELVDYKREHKQFQNKLLKLINQDSFDELESLVNKHVDYFEWFFENLVSKFVSIINEINSLVKKLSHNYFNSDELKAKIKLKTNYSRLKMLKQMSKTSKESLKRKCFIRDMNKDIEFLEKYRSNSEKTTKKHIRNLIFKYTKSSKLDKQKLNIFSTTSYQYWQIYKSISVLKAVKKEMKYSEPKLRHLSLENIADLNTYINSKISLFIYNNLADSSLRDKKIKKMAIDSIINKEFYLDLSQYIELSRSNEEIICDEIRKLKNKVKKEKSKSLNVFGIESYDAEINKLQNQTELESARIDWNLMLQSQELKNKILQSQIINTNAKNIQNVNLSLTNITKNISKKIKSIIDQGQSKNTKPLGNILEPIRNIYWVYKSISFIFEYIGFIRELVFNKYDFKNKKITYIDVFLRLSEIIETMSFSSKALIKPLNNISNISKYKMGLLSRLFNDSKVLFINDDKQINDHKLKNEFLRITGDLCKQNKITYCFITSNLELIKQNNFDSIFVFFNNKLIEFGRIKKVLSNPLHPIFKSYMNSQNIDKFKQDNIKEYEFPEIYEMSPGHSIIASYNMFKKLSSEGTDGNGLNETIEKTTIIDLESSFNYKDTLIVDLDQYNTYSANLENTQNITREFILYNENNEKNQSDTVFIDNVDAF</sequence>
<protein>
    <recommendedName>
        <fullName evidence="3">ABC transporter ATP-binding protein</fullName>
    </recommendedName>
</protein>
<evidence type="ECO:0000313" key="1">
    <source>
        <dbReference type="EMBL" id="ENY70103.1"/>
    </source>
</evidence>
<dbReference type="InterPro" id="IPR027417">
    <property type="entry name" value="P-loop_NTPase"/>
</dbReference>
<comment type="caution">
    <text evidence="1">The sequence shown here is derived from an EMBL/GenBank/DDBJ whole genome shotgun (WGS) entry which is preliminary data.</text>
</comment>
<dbReference type="Proteomes" id="UP000013220">
    <property type="component" value="Unassembled WGS sequence"/>
</dbReference>
<dbReference type="OrthoDB" id="396248at2"/>
<dbReference type="SUPFAM" id="SSF52540">
    <property type="entry name" value="P-loop containing nucleoside triphosphate hydrolases"/>
    <property type="match status" value="1"/>
</dbReference>
<dbReference type="NCBIfam" id="NF045976">
    <property type="entry name" value="MAG1360_fam"/>
    <property type="match status" value="1"/>
</dbReference>
<accession>N9VEN0</accession>
<dbReference type="EMBL" id="AORH01000012">
    <property type="protein sequence ID" value="ENY70103.1"/>
    <property type="molecule type" value="Genomic_DNA"/>
</dbReference>
<dbReference type="PATRIC" id="fig|1188235.3.peg.192"/>
<dbReference type="RefSeq" id="WP_004419364.1">
    <property type="nucleotide sequence ID" value="NZ_AORH01000012.1"/>
</dbReference>
<evidence type="ECO:0000313" key="2">
    <source>
        <dbReference type="Proteomes" id="UP000013220"/>
    </source>
</evidence>
<organism evidence="1 2">
    <name type="scientific">Mycoplasmopsis bovigenitalium 51080</name>
    <dbReference type="NCBI Taxonomy" id="1188235"/>
    <lineage>
        <taxon>Bacteria</taxon>
        <taxon>Bacillati</taxon>
        <taxon>Mycoplasmatota</taxon>
        <taxon>Mycoplasmoidales</taxon>
        <taxon>Metamycoplasmataceae</taxon>
        <taxon>Mycoplasmopsis</taxon>
    </lineage>
</organism>
<keyword evidence="2" id="KW-1185">Reference proteome</keyword>
<dbReference type="eggNOG" id="COG4608">
    <property type="taxonomic scope" value="Bacteria"/>
</dbReference>
<dbReference type="AlphaFoldDB" id="N9VEN0"/>